<accession>A0A0N9I1Q0</accession>
<dbReference type="SUPFAM" id="SSF53597">
    <property type="entry name" value="Dihydrofolate reductase-like"/>
    <property type="match status" value="1"/>
</dbReference>
<organism evidence="1 2">
    <name type="scientific">Kibdelosporangium phytohabitans</name>
    <dbReference type="NCBI Taxonomy" id="860235"/>
    <lineage>
        <taxon>Bacteria</taxon>
        <taxon>Bacillati</taxon>
        <taxon>Actinomycetota</taxon>
        <taxon>Actinomycetes</taxon>
        <taxon>Pseudonocardiales</taxon>
        <taxon>Pseudonocardiaceae</taxon>
        <taxon>Kibdelosporangium</taxon>
    </lineage>
</organism>
<reference evidence="1 2" key="1">
    <citation type="submission" date="2015-07" db="EMBL/GenBank/DDBJ databases">
        <title>Genome sequencing of Kibdelosporangium phytohabitans.</title>
        <authorList>
            <person name="Qin S."/>
            <person name="Xing K."/>
        </authorList>
    </citation>
    <scope>NUCLEOTIDE SEQUENCE [LARGE SCALE GENOMIC DNA]</scope>
    <source>
        <strain evidence="1 2">KLBMP1111</strain>
    </source>
</reference>
<dbReference type="Gene3D" id="3.40.430.10">
    <property type="entry name" value="Dihydrofolate Reductase, subunit A"/>
    <property type="match status" value="1"/>
</dbReference>
<gene>
    <name evidence="1" type="ORF">AOZ06_25235</name>
</gene>
<keyword evidence="2" id="KW-1185">Reference proteome</keyword>
<evidence type="ECO:0008006" key="3">
    <source>
        <dbReference type="Google" id="ProtNLM"/>
    </source>
</evidence>
<sequence>MPVFVVTHRPPPAGWAATTAPFTFVSDGVENAIAQACEVAGHRDVGVGPGGTVADALSAGQLDELRMDIVPVVLGAGGSRCRHTRADRA</sequence>
<dbReference type="STRING" id="860235.AOZ06_25235"/>
<dbReference type="InterPro" id="IPR024072">
    <property type="entry name" value="DHFR-like_dom_sf"/>
</dbReference>
<evidence type="ECO:0000313" key="2">
    <source>
        <dbReference type="Proteomes" id="UP000063699"/>
    </source>
</evidence>
<dbReference type="KEGG" id="kphy:AOZ06_25235"/>
<dbReference type="RefSeq" id="WP_054291667.1">
    <property type="nucleotide sequence ID" value="NZ_CP012752.1"/>
</dbReference>
<evidence type="ECO:0000313" key="1">
    <source>
        <dbReference type="EMBL" id="ALG09763.1"/>
    </source>
</evidence>
<dbReference type="Proteomes" id="UP000063699">
    <property type="component" value="Chromosome"/>
</dbReference>
<dbReference type="AlphaFoldDB" id="A0A0N9I1Q0"/>
<protein>
    <recommendedName>
        <fullName evidence="3">Bacterial bifunctional deaminase-reductase C-terminal domain-containing protein</fullName>
    </recommendedName>
</protein>
<proteinExistence type="predicted"/>
<dbReference type="EMBL" id="CP012752">
    <property type="protein sequence ID" value="ALG09763.1"/>
    <property type="molecule type" value="Genomic_DNA"/>
</dbReference>
<name>A0A0N9I1Q0_9PSEU</name>